<evidence type="ECO:0000256" key="1">
    <source>
        <dbReference type="ARBA" id="ARBA00006382"/>
    </source>
</evidence>
<dbReference type="AlphaFoldDB" id="A0A554LEI2"/>
<dbReference type="InterPro" id="IPR006096">
    <property type="entry name" value="Glu/Leu/Phe/Val/Trp_DH_C"/>
</dbReference>
<organism evidence="6 7">
    <name type="scientific">Candidatus Berkelbacteria bacterium Licking1014_96</name>
    <dbReference type="NCBI Taxonomy" id="2017149"/>
    <lineage>
        <taxon>Bacteria</taxon>
        <taxon>Candidatus Berkelbacteria</taxon>
    </lineage>
</organism>
<evidence type="ECO:0000256" key="2">
    <source>
        <dbReference type="ARBA" id="ARBA00023002"/>
    </source>
</evidence>
<dbReference type="GO" id="GO:0004352">
    <property type="term" value="F:glutamate dehydrogenase (NAD+) activity"/>
    <property type="evidence" value="ECO:0007669"/>
    <property type="project" value="TreeGrafter"/>
</dbReference>
<comment type="similarity">
    <text evidence="1 3">Belongs to the Glu/Leu/Phe/Val dehydrogenases family.</text>
</comment>
<dbReference type="PANTHER" id="PTHR11606">
    <property type="entry name" value="GLUTAMATE DEHYDROGENASE"/>
    <property type="match status" value="1"/>
</dbReference>
<dbReference type="InterPro" id="IPR046346">
    <property type="entry name" value="Aminoacid_DH-like_N_sf"/>
</dbReference>
<comment type="caution">
    <text evidence="6">The sequence shown here is derived from an EMBL/GenBank/DDBJ whole genome shotgun (WGS) entry which is preliminary data.</text>
</comment>
<name>A0A554LEI2_9BACT</name>
<dbReference type="GO" id="GO:0006538">
    <property type="term" value="P:L-glutamate catabolic process"/>
    <property type="evidence" value="ECO:0007669"/>
    <property type="project" value="TreeGrafter"/>
</dbReference>
<dbReference type="InterPro" id="IPR033524">
    <property type="entry name" value="Glu/Leu/Phe/Val_DH_AS"/>
</dbReference>
<evidence type="ECO:0000256" key="3">
    <source>
        <dbReference type="RuleBase" id="RU004417"/>
    </source>
</evidence>
<dbReference type="PROSITE" id="PS00074">
    <property type="entry name" value="GLFV_DEHYDROGENASE"/>
    <property type="match status" value="1"/>
</dbReference>
<protein>
    <submittedName>
        <fullName evidence="6">Glutamate dehydrogenase</fullName>
    </submittedName>
</protein>
<evidence type="ECO:0000313" key="6">
    <source>
        <dbReference type="EMBL" id="TSC91267.1"/>
    </source>
</evidence>
<dbReference type="Pfam" id="PF00208">
    <property type="entry name" value="ELFV_dehydrog"/>
    <property type="match status" value="1"/>
</dbReference>
<feature type="domain" description="Glutamate/phenylalanine/leucine/valine/L-tryptophan dehydrogenase dimerisation" evidence="5">
    <location>
        <begin position="32"/>
        <end position="155"/>
    </location>
</feature>
<accession>A0A554LEI2</accession>
<feature type="domain" description="Glutamate/phenylalanine/leucine/valine/L-tryptophan dehydrogenase C-terminal" evidence="4">
    <location>
        <begin position="173"/>
        <end position="216"/>
    </location>
</feature>
<dbReference type="InterPro" id="IPR006097">
    <property type="entry name" value="Glu/Leu/Phe/Val/Trp_DH_dimer"/>
</dbReference>
<dbReference type="Gene3D" id="3.40.50.10860">
    <property type="entry name" value="Leucine Dehydrogenase, chain A, domain 1"/>
    <property type="match status" value="1"/>
</dbReference>
<sequence>MNNPFFNFKKELVRAGGILKLDKKIIKRLSTPEKVITVNFNFKGRKIKGFRVQYNSALGPYKGGLRYHPFVNLGEVKALAGWMMLKCSLAGIPYGGSKGGIAIDPKILSPDDLEKITRLFIKKIAKYIGPEVDIPAPDVGTDPQIMAWIYDEYSKIKGCNIPAVVTSKPVELGGIKMRDEATGLGGKFMLDNLNEKLGLAKNQTIAIQGFGNVGAHM</sequence>
<keyword evidence="2 3" id="KW-0560">Oxidoreductase</keyword>
<dbReference type="PRINTS" id="PR00082">
    <property type="entry name" value="GLFDHDRGNASE"/>
</dbReference>
<evidence type="ECO:0000259" key="5">
    <source>
        <dbReference type="Pfam" id="PF02812"/>
    </source>
</evidence>
<dbReference type="Pfam" id="PF02812">
    <property type="entry name" value="ELFV_dehydrog_N"/>
    <property type="match status" value="1"/>
</dbReference>
<dbReference type="InterPro" id="IPR006095">
    <property type="entry name" value="Glu/Leu/Phe/Val/Trp_DH"/>
</dbReference>
<dbReference type="PANTHER" id="PTHR11606:SF13">
    <property type="entry name" value="GLUTAMATE DEHYDROGENASE 1, MITOCHONDRIAL"/>
    <property type="match status" value="1"/>
</dbReference>
<feature type="non-terminal residue" evidence="6">
    <location>
        <position position="217"/>
    </location>
</feature>
<evidence type="ECO:0000313" key="7">
    <source>
        <dbReference type="Proteomes" id="UP000318296"/>
    </source>
</evidence>
<dbReference type="SUPFAM" id="SSF53223">
    <property type="entry name" value="Aminoacid dehydrogenase-like, N-terminal domain"/>
    <property type="match status" value="1"/>
</dbReference>
<dbReference type="EMBL" id="VMGH01000045">
    <property type="protein sequence ID" value="TSC91267.1"/>
    <property type="molecule type" value="Genomic_DNA"/>
</dbReference>
<proteinExistence type="inferred from homology"/>
<dbReference type="Proteomes" id="UP000318296">
    <property type="component" value="Unassembled WGS sequence"/>
</dbReference>
<reference evidence="6 7" key="1">
    <citation type="submission" date="2017-07" db="EMBL/GenBank/DDBJ databases">
        <title>Mechanisms for carbon and nitrogen cycling indicate functional differentiation within the Candidate Phyla Radiation.</title>
        <authorList>
            <person name="Danczak R.E."/>
            <person name="Johnston M.D."/>
            <person name="Kenah C."/>
            <person name="Slattery M."/>
            <person name="Wrighton K.C."/>
            <person name="Wilkins M.J."/>
        </authorList>
    </citation>
    <scope>NUCLEOTIDE SEQUENCE [LARGE SCALE GENOMIC DNA]</scope>
    <source>
        <strain evidence="6">Licking1014_96</strain>
    </source>
</reference>
<dbReference type="Gene3D" id="3.40.50.720">
    <property type="entry name" value="NAD(P)-binding Rossmann-like Domain"/>
    <property type="match status" value="1"/>
</dbReference>
<gene>
    <name evidence="6" type="ORF">CEN92_308</name>
</gene>
<evidence type="ECO:0000259" key="4">
    <source>
        <dbReference type="Pfam" id="PF00208"/>
    </source>
</evidence>